<gene>
    <name evidence="1" type="ORF">APZ42_029127</name>
</gene>
<name>A0A164PWS1_9CRUS</name>
<evidence type="ECO:0000313" key="1">
    <source>
        <dbReference type="EMBL" id="KZS07217.1"/>
    </source>
</evidence>
<dbReference type="AlphaFoldDB" id="A0A164PWS1"/>
<evidence type="ECO:0000313" key="2">
    <source>
        <dbReference type="Proteomes" id="UP000076858"/>
    </source>
</evidence>
<keyword evidence="2" id="KW-1185">Reference proteome</keyword>
<dbReference type="Proteomes" id="UP000076858">
    <property type="component" value="Unassembled WGS sequence"/>
</dbReference>
<proteinExistence type="predicted"/>
<protein>
    <submittedName>
        <fullName evidence="1">Uncharacterized protein</fullName>
    </submittedName>
</protein>
<sequence>MALSRGGRGTGGKVSKVKMEGEVRDCEMDCRNHIRRKITCFDSDVFRKHSSAESYLLQQTALAECQLSN</sequence>
<reference evidence="1 2" key="1">
    <citation type="submission" date="2016-03" db="EMBL/GenBank/DDBJ databases">
        <title>EvidentialGene: Evidence-directed Construction of Genes on Genomes.</title>
        <authorList>
            <person name="Gilbert D.G."/>
            <person name="Choi J.-H."/>
            <person name="Mockaitis K."/>
            <person name="Colbourne J."/>
            <person name="Pfrender M."/>
        </authorList>
    </citation>
    <scope>NUCLEOTIDE SEQUENCE [LARGE SCALE GENOMIC DNA]</scope>
    <source>
        <strain evidence="1 2">Xinb3</strain>
        <tissue evidence="1">Complete organism</tissue>
    </source>
</reference>
<accession>A0A164PWS1</accession>
<dbReference type="EMBL" id="LRGB01002536">
    <property type="protein sequence ID" value="KZS07217.1"/>
    <property type="molecule type" value="Genomic_DNA"/>
</dbReference>
<comment type="caution">
    <text evidence="1">The sequence shown here is derived from an EMBL/GenBank/DDBJ whole genome shotgun (WGS) entry which is preliminary data.</text>
</comment>
<organism evidence="1 2">
    <name type="scientific">Daphnia magna</name>
    <dbReference type="NCBI Taxonomy" id="35525"/>
    <lineage>
        <taxon>Eukaryota</taxon>
        <taxon>Metazoa</taxon>
        <taxon>Ecdysozoa</taxon>
        <taxon>Arthropoda</taxon>
        <taxon>Crustacea</taxon>
        <taxon>Branchiopoda</taxon>
        <taxon>Diplostraca</taxon>
        <taxon>Cladocera</taxon>
        <taxon>Anomopoda</taxon>
        <taxon>Daphniidae</taxon>
        <taxon>Daphnia</taxon>
    </lineage>
</organism>